<evidence type="ECO:0000256" key="3">
    <source>
        <dbReference type="ARBA" id="ARBA00022468"/>
    </source>
</evidence>
<dbReference type="FunFam" id="1.20.1270.60:FF:000001">
    <property type="entry name" value="Rho GTPase-activating protein 26"/>
    <property type="match status" value="1"/>
</dbReference>
<dbReference type="CDD" id="cd01249">
    <property type="entry name" value="BAR-PH_GRAF_family"/>
    <property type="match status" value="1"/>
</dbReference>
<feature type="domain" description="SH3" evidence="8">
    <location>
        <begin position="880"/>
        <end position="939"/>
    </location>
</feature>
<dbReference type="InterPro" id="IPR004148">
    <property type="entry name" value="BAR_dom"/>
</dbReference>
<reference evidence="11" key="1">
    <citation type="submission" date="2021-12" db="EMBL/GenBank/DDBJ databases">
        <authorList>
            <person name="King R."/>
        </authorList>
    </citation>
    <scope>NUCLEOTIDE SEQUENCE</scope>
</reference>
<keyword evidence="3" id="KW-0343">GTPase activation</keyword>
<evidence type="ECO:0000256" key="1">
    <source>
        <dbReference type="ARBA" id="ARBA00004496"/>
    </source>
</evidence>
<dbReference type="InterPro" id="IPR011993">
    <property type="entry name" value="PH-like_dom_sf"/>
</dbReference>
<dbReference type="InterPro" id="IPR000198">
    <property type="entry name" value="RhoGAP_dom"/>
</dbReference>
<dbReference type="CDD" id="cd11882">
    <property type="entry name" value="SH3_GRAF-like"/>
    <property type="match status" value="1"/>
</dbReference>
<dbReference type="SUPFAM" id="SSF103657">
    <property type="entry name" value="BAR/IMD domain-like"/>
    <property type="match status" value="1"/>
</dbReference>
<evidence type="ECO:0008006" key="13">
    <source>
        <dbReference type="Google" id="ProtNLM"/>
    </source>
</evidence>
<dbReference type="Pfam" id="PF14604">
    <property type="entry name" value="SH3_9"/>
    <property type="match status" value="1"/>
</dbReference>
<feature type="compositionally biased region" description="Polar residues" evidence="7">
    <location>
        <begin position="605"/>
        <end position="629"/>
    </location>
</feature>
<evidence type="ECO:0000259" key="9">
    <source>
        <dbReference type="PROSITE" id="PS50003"/>
    </source>
</evidence>
<dbReference type="FunFam" id="1.10.555.10:FF:000006">
    <property type="entry name" value="Rho GTPase activating protein 26"/>
    <property type="match status" value="1"/>
</dbReference>
<evidence type="ECO:0000256" key="5">
    <source>
        <dbReference type="PROSITE-ProRule" id="PRU00192"/>
    </source>
</evidence>
<dbReference type="PANTHER" id="PTHR12552">
    <property type="entry name" value="OLIGOPHRENIN 1"/>
    <property type="match status" value="1"/>
</dbReference>
<feature type="region of interest" description="Disordered" evidence="7">
    <location>
        <begin position="658"/>
        <end position="795"/>
    </location>
</feature>
<dbReference type="SMART" id="SM00326">
    <property type="entry name" value="SH3"/>
    <property type="match status" value="1"/>
</dbReference>
<dbReference type="InterPro" id="IPR047225">
    <property type="entry name" value="PH_GRAF"/>
</dbReference>
<dbReference type="PROSITE" id="PS50003">
    <property type="entry name" value="PH_DOMAIN"/>
    <property type="match status" value="1"/>
</dbReference>
<dbReference type="Gene3D" id="2.30.29.30">
    <property type="entry name" value="Pleckstrin-homology domain (PH domain)/Phosphotyrosine-binding domain (PTB)"/>
    <property type="match status" value="1"/>
</dbReference>
<evidence type="ECO:0000256" key="6">
    <source>
        <dbReference type="SAM" id="Coils"/>
    </source>
</evidence>
<evidence type="ECO:0000313" key="11">
    <source>
        <dbReference type="EMBL" id="CAH0775962.1"/>
    </source>
</evidence>
<dbReference type="SMART" id="SM00324">
    <property type="entry name" value="RhoGAP"/>
    <property type="match status" value="1"/>
</dbReference>
<dbReference type="Pfam" id="PF00169">
    <property type="entry name" value="PH"/>
    <property type="match status" value="1"/>
</dbReference>
<evidence type="ECO:0000256" key="4">
    <source>
        <dbReference type="ARBA" id="ARBA00022490"/>
    </source>
</evidence>
<evidence type="ECO:0000259" key="8">
    <source>
        <dbReference type="PROSITE" id="PS50002"/>
    </source>
</evidence>
<dbReference type="InterPro" id="IPR036028">
    <property type="entry name" value="SH3-like_dom_sf"/>
</dbReference>
<feature type="compositionally biased region" description="Polar residues" evidence="7">
    <location>
        <begin position="746"/>
        <end position="764"/>
    </location>
</feature>
<dbReference type="Proteomes" id="UP001152759">
    <property type="component" value="Chromosome 7"/>
</dbReference>
<dbReference type="EMBL" id="OU963868">
    <property type="protein sequence ID" value="CAH0775962.1"/>
    <property type="molecule type" value="Genomic_DNA"/>
</dbReference>
<dbReference type="FunFam" id="2.30.30.40:FF:000055">
    <property type="entry name" value="rho GTPase-activating protein 26 isoform X1"/>
    <property type="match status" value="1"/>
</dbReference>
<accession>A0A9P0CDE2</accession>
<keyword evidence="6" id="KW-0175">Coiled coil</keyword>
<dbReference type="SUPFAM" id="SSF50044">
    <property type="entry name" value="SH3-domain"/>
    <property type="match status" value="1"/>
</dbReference>
<evidence type="ECO:0000256" key="2">
    <source>
        <dbReference type="ARBA" id="ARBA00022443"/>
    </source>
</evidence>
<evidence type="ECO:0000259" key="10">
    <source>
        <dbReference type="PROSITE" id="PS50238"/>
    </source>
</evidence>
<sequence>MGVGLLPLEFTDCLTDSPYFRDNLHAHEKELDKTSQQIKRLIKEVKDLLTAAKHLSRAQRTLSSSLKNFSFECIGSTQTDDELVITRSLAEFGKLIALIEDERDRMLNRAYDQIILPLENFRKEHIGGVKEGKKKFEKQTAKFCQSQERYLNLSTKKQDNILQEADASLEMEQRHFSQASLEYVFLLQEVQERKKFEFVEILLSFMFGWLTFYHEGHEVAEDFKPYMRELQLRIQKTRENFISTRDKTESLMKKLLEMRQTKPVVDSSSSTPGISREGYLYLMEKKTLGTTWTKHYCMYQRDTKQFTMIPYNQMTGKFNTSEKMTLASCVRRMSDSIEKRFCFDLTPVDRPGVVYTLQALSEEDRKAWMDVMDGKEPVSESPPPVACTTYGMPATAKVPKPEERSLDETGFMFVTKCIEVIEARGLEEQGLYRVVGVSSKVTKLLAMGLDRRKLEKLSLEDPFEWESKTITSALKTYLRNLPEPLMTFRYHNAFITAAKQEKRTDRINAVHALTHRIPQPNLNMLDILIKHLTNVAAHSDKNLMPVSNLGVCFGPTLLRPEEETVAAIMDIKFCNVVVEILIENYQKIFKTQPEQSIVDPLPDSRGSSPQRPPRQSTTVPSHQIRQNKFQPPLTHAITKSYYDGPLLSASLHNVASASRENLNRERSDSYTGTQSSSGLPSYVSSTYGQIRNSELSRTSESTRNSDIKNPNAELSKNSELMRNSELSRNSELRGNMELSRPISVPASGSSTTGRMSVSSNNSTAPAFPESNYHTIGSYSSSPHQPKPTHPSQQSSYFYSNVVNSDQLNSTSSSNDSMSSLSSRDINNHSSTYATVTPQKNSRGIAKMGIHYATRYRPQDNMNLSCHSVLRVRSNQQEFNSGIRKVRTLFACLGENDGELSFEPNQIITNVRTSFEPGWLEGTLNGKTGLIPENYVEVLP</sequence>
<feature type="region of interest" description="Disordered" evidence="7">
    <location>
        <begin position="596"/>
        <end position="632"/>
    </location>
</feature>
<dbReference type="GO" id="GO:0005829">
    <property type="term" value="C:cytosol"/>
    <property type="evidence" value="ECO:0007669"/>
    <property type="project" value="UniProtKB-ARBA"/>
</dbReference>
<keyword evidence="2 5" id="KW-0728">SH3 domain</keyword>
<proteinExistence type="predicted"/>
<dbReference type="PROSITE" id="PS50238">
    <property type="entry name" value="RHOGAP"/>
    <property type="match status" value="1"/>
</dbReference>
<dbReference type="InterPro" id="IPR001849">
    <property type="entry name" value="PH_domain"/>
</dbReference>
<protein>
    <recommendedName>
        <fullName evidence="13">Rho GTPase-activating protein 26</fullName>
    </recommendedName>
</protein>
<dbReference type="InterPro" id="IPR027267">
    <property type="entry name" value="AH/BAR_dom_sf"/>
</dbReference>
<dbReference type="InterPro" id="IPR008936">
    <property type="entry name" value="Rho_GTPase_activation_prot"/>
</dbReference>
<evidence type="ECO:0000256" key="7">
    <source>
        <dbReference type="SAM" id="MobiDB-lite"/>
    </source>
</evidence>
<organism evidence="11 12">
    <name type="scientific">Bemisia tabaci</name>
    <name type="common">Sweetpotato whitefly</name>
    <name type="synonym">Aleurodes tabaci</name>
    <dbReference type="NCBI Taxonomy" id="7038"/>
    <lineage>
        <taxon>Eukaryota</taxon>
        <taxon>Metazoa</taxon>
        <taxon>Ecdysozoa</taxon>
        <taxon>Arthropoda</taxon>
        <taxon>Hexapoda</taxon>
        <taxon>Insecta</taxon>
        <taxon>Pterygota</taxon>
        <taxon>Neoptera</taxon>
        <taxon>Paraneoptera</taxon>
        <taxon>Hemiptera</taxon>
        <taxon>Sternorrhyncha</taxon>
        <taxon>Aleyrodoidea</taxon>
        <taxon>Aleyrodidae</taxon>
        <taxon>Aleyrodinae</taxon>
        <taxon>Bemisia</taxon>
    </lineage>
</organism>
<dbReference type="InterPro" id="IPR047234">
    <property type="entry name" value="GRAF_fam"/>
</dbReference>
<dbReference type="GO" id="GO:0005096">
    <property type="term" value="F:GTPase activator activity"/>
    <property type="evidence" value="ECO:0007669"/>
    <property type="project" value="UniProtKB-KW"/>
</dbReference>
<dbReference type="GO" id="GO:0007165">
    <property type="term" value="P:signal transduction"/>
    <property type="evidence" value="ECO:0007669"/>
    <property type="project" value="InterPro"/>
</dbReference>
<feature type="compositionally biased region" description="Polar residues" evidence="7">
    <location>
        <begin position="771"/>
        <end position="795"/>
    </location>
</feature>
<keyword evidence="4" id="KW-0963">Cytoplasm</keyword>
<keyword evidence="12" id="KW-1185">Reference proteome</keyword>
<dbReference type="PROSITE" id="PS50002">
    <property type="entry name" value="SH3"/>
    <property type="match status" value="1"/>
</dbReference>
<comment type="subcellular location">
    <subcellularLocation>
        <location evidence="1">Cytoplasm</location>
    </subcellularLocation>
</comment>
<dbReference type="CDD" id="cd07602">
    <property type="entry name" value="BAR_RhoGAP_OPHN1-like"/>
    <property type="match status" value="1"/>
</dbReference>
<dbReference type="AlphaFoldDB" id="A0A9P0CDE2"/>
<dbReference type="Pfam" id="PF00620">
    <property type="entry name" value="RhoGAP"/>
    <property type="match status" value="1"/>
</dbReference>
<dbReference type="SUPFAM" id="SSF50729">
    <property type="entry name" value="PH domain-like"/>
    <property type="match status" value="1"/>
</dbReference>
<dbReference type="Gene3D" id="1.20.1270.60">
    <property type="entry name" value="Arfaptin homology (AH) domain/BAR domain"/>
    <property type="match status" value="1"/>
</dbReference>
<feature type="region of interest" description="Disordered" evidence="7">
    <location>
        <begin position="807"/>
        <end position="834"/>
    </location>
</feature>
<gene>
    <name evidence="11" type="ORF">BEMITA_LOCUS12105</name>
</gene>
<name>A0A9P0CDE2_BEMTA</name>
<feature type="compositionally biased region" description="Polar residues" evidence="7">
    <location>
        <begin position="669"/>
        <end position="729"/>
    </location>
</feature>
<dbReference type="SUPFAM" id="SSF48350">
    <property type="entry name" value="GTPase activation domain, GAP"/>
    <property type="match status" value="1"/>
</dbReference>
<dbReference type="InterPro" id="IPR001452">
    <property type="entry name" value="SH3_domain"/>
</dbReference>
<dbReference type="Pfam" id="PF16746">
    <property type="entry name" value="BAR_3"/>
    <property type="match status" value="1"/>
</dbReference>
<feature type="compositionally biased region" description="Low complexity" evidence="7">
    <location>
        <begin position="807"/>
        <end position="824"/>
    </location>
</feature>
<dbReference type="Gene3D" id="2.30.30.40">
    <property type="entry name" value="SH3 Domains"/>
    <property type="match status" value="1"/>
</dbReference>
<feature type="domain" description="PH" evidence="9">
    <location>
        <begin position="273"/>
        <end position="377"/>
    </location>
</feature>
<dbReference type="SMART" id="SM00233">
    <property type="entry name" value="PH"/>
    <property type="match status" value="1"/>
</dbReference>
<feature type="coiled-coil region" evidence="6">
    <location>
        <begin position="24"/>
        <end position="58"/>
    </location>
</feature>
<dbReference type="PANTHER" id="PTHR12552:SF1">
    <property type="entry name" value="RHO GTPASE-ACTIVATING PROTEIN GRAF"/>
    <property type="match status" value="1"/>
</dbReference>
<evidence type="ECO:0000313" key="12">
    <source>
        <dbReference type="Proteomes" id="UP001152759"/>
    </source>
</evidence>
<dbReference type="Gene3D" id="1.10.555.10">
    <property type="entry name" value="Rho GTPase activation protein"/>
    <property type="match status" value="1"/>
</dbReference>
<feature type="domain" description="Rho-GAP" evidence="10">
    <location>
        <begin position="404"/>
        <end position="589"/>
    </location>
</feature>